<comment type="caution">
    <text evidence="5">The sequence shown here is derived from an EMBL/GenBank/DDBJ whole genome shotgun (WGS) entry which is preliminary data.</text>
</comment>
<protein>
    <recommendedName>
        <fullName evidence="4">Ig-like domain-containing protein</fullName>
    </recommendedName>
</protein>
<dbReference type="Pfam" id="PF07686">
    <property type="entry name" value="V-set"/>
    <property type="match status" value="1"/>
</dbReference>
<feature type="signal peptide" evidence="3">
    <location>
        <begin position="1"/>
        <end position="21"/>
    </location>
</feature>
<feature type="region of interest" description="Disordered" evidence="1">
    <location>
        <begin position="273"/>
        <end position="294"/>
    </location>
</feature>
<evidence type="ECO:0000256" key="1">
    <source>
        <dbReference type="SAM" id="MobiDB-lite"/>
    </source>
</evidence>
<dbReference type="InterPro" id="IPR013106">
    <property type="entry name" value="Ig_V-set"/>
</dbReference>
<dbReference type="EMBL" id="JANPWB010000002">
    <property type="protein sequence ID" value="KAJ1210948.1"/>
    <property type="molecule type" value="Genomic_DNA"/>
</dbReference>
<evidence type="ECO:0000313" key="5">
    <source>
        <dbReference type="EMBL" id="KAJ1210948.1"/>
    </source>
</evidence>
<reference evidence="5" key="1">
    <citation type="journal article" date="2022" name="bioRxiv">
        <title>Sequencing and chromosome-scale assembly of the giantPleurodeles waltlgenome.</title>
        <authorList>
            <person name="Brown T."/>
            <person name="Elewa A."/>
            <person name="Iarovenko S."/>
            <person name="Subramanian E."/>
            <person name="Araus A.J."/>
            <person name="Petzold A."/>
            <person name="Susuki M."/>
            <person name="Suzuki K.-i.T."/>
            <person name="Hayashi T."/>
            <person name="Toyoda A."/>
            <person name="Oliveira C."/>
            <person name="Osipova E."/>
            <person name="Leigh N.D."/>
            <person name="Simon A."/>
            <person name="Yun M.H."/>
        </authorList>
    </citation>
    <scope>NUCLEOTIDE SEQUENCE</scope>
    <source>
        <strain evidence="5">20211129_DDA</strain>
        <tissue evidence="5">Liver</tissue>
    </source>
</reference>
<dbReference type="PROSITE" id="PS50835">
    <property type="entry name" value="IG_LIKE"/>
    <property type="match status" value="2"/>
</dbReference>
<dbReference type="GO" id="GO:0045124">
    <property type="term" value="P:regulation of bone resorption"/>
    <property type="evidence" value="ECO:0007669"/>
    <property type="project" value="TreeGrafter"/>
</dbReference>
<evidence type="ECO:0000256" key="2">
    <source>
        <dbReference type="SAM" id="Phobius"/>
    </source>
</evidence>
<dbReference type="InterPro" id="IPR013783">
    <property type="entry name" value="Ig-like_fold"/>
</dbReference>
<evidence type="ECO:0000313" key="6">
    <source>
        <dbReference type="Proteomes" id="UP001066276"/>
    </source>
</evidence>
<dbReference type="GO" id="GO:0005886">
    <property type="term" value="C:plasma membrane"/>
    <property type="evidence" value="ECO:0007669"/>
    <property type="project" value="TreeGrafter"/>
</dbReference>
<accession>A0AAV7WA77</accession>
<keyword evidence="2" id="KW-1133">Transmembrane helix</keyword>
<dbReference type="PANTHER" id="PTHR46942:SF1">
    <property type="entry name" value="SIALIC ACID-BINDING IG-LIKE LECTIN 15"/>
    <property type="match status" value="1"/>
</dbReference>
<feature type="transmembrane region" description="Helical" evidence="2">
    <location>
        <begin position="239"/>
        <end position="265"/>
    </location>
</feature>
<evidence type="ECO:0000256" key="3">
    <source>
        <dbReference type="SAM" id="SignalP"/>
    </source>
</evidence>
<dbReference type="Proteomes" id="UP001066276">
    <property type="component" value="Chromosome 1_2"/>
</dbReference>
<name>A0AAV7WA77_PLEWA</name>
<dbReference type="GO" id="GO:2001204">
    <property type="term" value="P:regulation of osteoclast development"/>
    <property type="evidence" value="ECO:0007669"/>
    <property type="project" value="TreeGrafter"/>
</dbReference>
<dbReference type="InterPro" id="IPR003599">
    <property type="entry name" value="Ig_sub"/>
</dbReference>
<dbReference type="GO" id="GO:0032956">
    <property type="term" value="P:regulation of actin cytoskeleton organization"/>
    <property type="evidence" value="ECO:0007669"/>
    <property type="project" value="TreeGrafter"/>
</dbReference>
<feature type="domain" description="Ig-like" evidence="4">
    <location>
        <begin position="148"/>
        <end position="218"/>
    </location>
</feature>
<gene>
    <name evidence="5" type="ORF">NDU88_006310</name>
</gene>
<feature type="domain" description="Ig-like" evidence="4">
    <location>
        <begin position="37"/>
        <end position="138"/>
    </location>
</feature>
<dbReference type="InterPro" id="IPR036179">
    <property type="entry name" value="Ig-like_dom_sf"/>
</dbReference>
<evidence type="ECO:0000259" key="4">
    <source>
        <dbReference type="PROSITE" id="PS50835"/>
    </source>
</evidence>
<sequence>MRGLIVFITLASCIFRHGAEANGWSFLVPQEVTGVVGKMATLLCTFTHPHKNYNGSMAVIWRIKEPYNGTVIFKCVTHSSHDSCKTTLSFKNKFKLLGNPRTNNASIRIDSLTWSDEDRYFCRIELSTDRHDKYETKTGTRLNLVAPPRILNITVAFDVNHGYSARCTAEGEPVPSLLWINPRHKNHTPVAKTSYVHQVTELHYLDQDGKYTCIASNNHGKAEGAVYFFKFKSGNDSSLYGILLYSSLAIKTLILLIILGVAVYLKQDNATEQPPLSRQHVQESTYENFDGRNQ</sequence>
<proteinExistence type="predicted"/>
<dbReference type="InterPro" id="IPR007110">
    <property type="entry name" value="Ig-like_dom"/>
</dbReference>
<dbReference type="SMART" id="SM00406">
    <property type="entry name" value="IGv"/>
    <property type="match status" value="1"/>
</dbReference>
<keyword evidence="3" id="KW-0732">Signal</keyword>
<dbReference type="AlphaFoldDB" id="A0AAV7WA77"/>
<keyword evidence="2" id="KW-0472">Membrane</keyword>
<dbReference type="SMART" id="SM00409">
    <property type="entry name" value="IG"/>
    <property type="match status" value="1"/>
</dbReference>
<feature type="chain" id="PRO_5043563627" description="Ig-like domain-containing protein" evidence="3">
    <location>
        <begin position="22"/>
        <end position="294"/>
    </location>
</feature>
<keyword evidence="6" id="KW-1185">Reference proteome</keyword>
<dbReference type="SUPFAM" id="SSF48726">
    <property type="entry name" value="Immunoglobulin"/>
    <property type="match status" value="2"/>
</dbReference>
<keyword evidence="2" id="KW-0812">Transmembrane</keyword>
<dbReference type="Gene3D" id="2.60.40.10">
    <property type="entry name" value="Immunoglobulins"/>
    <property type="match status" value="2"/>
</dbReference>
<organism evidence="5 6">
    <name type="scientific">Pleurodeles waltl</name>
    <name type="common">Iberian ribbed newt</name>
    <dbReference type="NCBI Taxonomy" id="8319"/>
    <lineage>
        <taxon>Eukaryota</taxon>
        <taxon>Metazoa</taxon>
        <taxon>Chordata</taxon>
        <taxon>Craniata</taxon>
        <taxon>Vertebrata</taxon>
        <taxon>Euteleostomi</taxon>
        <taxon>Amphibia</taxon>
        <taxon>Batrachia</taxon>
        <taxon>Caudata</taxon>
        <taxon>Salamandroidea</taxon>
        <taxon>Salamandridae</taxon>
        <taxon>Pleurodelinae</taxon>
        <taxon>Pleurodeles</taxon>
    </lineage>
</organism>
<dbReference type="PANTHER" id="PTHR46942">
    <property type="entry name" value="SIALIC ACID-BINDING IG-LIKE LECTIN 15"/>
    <property type="match status" value="1"/>
</dbReference>
<dbReference type="InterPro" id="IPR042836">
    <property type="entry name" value="SIG15"/>
</dbReference>